<keyword evidence="2 4" id="KW-0808">Transferase</keyword>
<dbReference type="Gene3D" id="3.40.50.2000">
    <property type="entry name" value="Glycogen Phosphorylase B"/>
    <property type="match status" value="2"/>
</dbReference>
<dbReference type="Pfam" id="PF00534">
    <property type="entry name" value="Glycos_transf_1"/>
    <property type="match status" value="1"/>
</dbReference>
<dbReference type="GeneID" id="59161665"/>
<dbReference type="PANTHER" id="PTHR45947">
    <property type="entry name" value="SULFOQUINOVOSYL TRANSFERASE SQD2"/>
    <property type="match status" value="1"/>
</dbReference>
<reference evidence="4 5" key="1">
    <citation type="submission" date="2019-09" db="EMBL/GenBank/DDBJ databases">
        <title>Complete Genome Sequence of Janibacter melonis M714 with both human health impact and industrial applications.</title>
        <authorList>
            <person name="Jin M."/>
            <person name="Zhao Q.R."/>
        </authorList>
    </citation>
    <scope>NUCLEOTIDE SEQUENCE [LARGE SCALE GENOMIC DNA]</scope>
    <source>
        <strain evidence="4 5">M714</strain>
    </source>
</reference>
<evidence type="ECO:0000313" key="5">
    <source>
        <dbReference type="Proteomes" id="UP000271708"/>
    </source>
</evidence>
<dbReference type="RefSeq" id="WP_148041580.1">
    <property type="nucleotide sequence ID" value="NZ_CP044548.2"/>
</dbReference>
<dbReference type="PANTHER" id="PTHR45947:SF3">
    <property type="entry name" value="SULFOQUINOVOSYL TRANSFERASE SQD2"/>
    <property type="match status" value="1"/>
</dbReference>
<name>A0A5P8FNQ5_9MICO</name>
<evidence type="ECO:0000256" key="1">
    <source>
        <dbReference type="ARBA" id="ARBA00021292"/>
    </source>
</evidence>
<dbReference type="OrthoDB" id="3803867at2"/>
<organism evidence="4 5">
    <name type="scientific">Janibacter melonis</name>
    <dbReference type="NCBI Taxonomy" id="262209"/>
    <lineage>
        <taxon>Bacteria</taxon>
        <taxon>Bacillati</taxon>
        <taxon>Actinomycetota</taxon>
        <taxon>Actinomycetes</taxon>
        <taxon>Micrococcales</taxon>
        <taxon>Intrasporangiaceae</taxon>
        <taxon>Janibacter</taxon>
    </lineage>
</organism>
<dbReference type="GO" id="GO:0016757">
    <property type="term" value="F:glycosyltransferase activity"/>
    <property type="evidence" value="ECO:0007669"/>
    <property type="project" value="InterPro"/>
</dbReference>
<accession>A0A5P8FNQ5</accession>
<proteinExistence type="predicted"/>
<dbReference type="EMBL" id="CP044548">
    <property type="protein sequence ID" value="QFQ30680.1"/>
    <property type="molecule type" value="Genomic_DNA"/>
</dbReference>
<evidence type="ECO:0000256" key="2">
    <source>
        <dbReference type="ARBA" id="ARBA00022679"/>
    </source>
</evidence>
<evidence type="ECO:0000259" key="3">
    <source>
        <dbReference type="Pfam" id="PF00534"/>
    </source>
</evidence>
<dbReference type="InterPro" id="IPR001296">
    <property type="entry name" value="Glyco_trans_1"/>
</dbReference>
<feature type="domain" description="Glycosyl transferase family 1" evidence="3">
    <location>
        <begin position="202"/>
        <end position="336"/>
    </location>
</feature>
<sequence length="393" mass="43063">MIGYFDWFSGYQETGLARALAARADVQVLCSNRVNPLFTDEHLASIGVPRSYPTGTTHEQGVTITRLAVREWRSMVWPRPSADLPVDKIYDLVIQMMPGQLLPVLTRPGKTPRSRVVLYGDNQAMYANLTGWQARIKQGVFSATKGSLYRRLNRGADSILCYTPNTVSKIRRYSAGSPVDLLPLAYDPDLFFVDAAARSAGRQEIGAQENDLVLIAPGKLQTQKRLDTVVRAVSQLPAWRERVHLLFVGGASGPVADAIRRAASEAGLDAQLTMLPFADSHRLNMMFNAADVGVWPLMPAITIQQAMATGLFVVLPDNDLVRHLVRPSTGRLYDPGPADPTAPLAASLGAAFKELTVVDHPDARQDRAEINGWLATPSLAERLLRTIEDGDAR</sequence>
<dbReference type="AlphaFoldDB" id="A0A5P8FNQ5"/>
<dbReference type="Proteomes" id="UP000271708">
    <property type="component" value="Chromosome"/>
</dbReference>
<gene>
    <name evidence="4" type="ORF">EEW87_010830</name>
</gene>
<dbReference type="InterPro" id="IPR050194">
    <property type="entry name" value="Glycosyltransferase_grp1"/>
</dbReference>
<evidence type="ECO:0000313" key="4">
    <source>
        <dbReference type="EMBL" id="QFQ30680.1"/>
    </source>
</evidence>
<protein>
    <recommendedName>
        <fullName evidence="1">D-inositol 3-phosphate glycosyltransferase</fullName>
    </recommendedName>
</protein>
<dbReference type="KEGG" id="jme:EEW87_010830"/>
<dbReference type="SUPFAM" id="SSF53756">
    <property type="entry name" value="UDP-Glycosyltransferase/glycogen phosphorylase"/>
    <property type="match status" value="1"/>
</dbReference>